<name>A0A4R2B7G6_9BACI</name>
<dbReference type="AlphaFoldDB" id="A0A4R2B7G6"/>
<keyword evidence="2" id="KW-1185">Reference proteome</keyword>
<dbReference type="EMBL" id="SLVV01000011">
    <property type="protein sequence ID" value="TCN22235.1"/>
    <property type="molecule type" value="Genomic_DNA"/>
</dbReference>
<sequence>MHKKLELSDYQLWMCEKIKEKLSEDHNTADAALTFGGDVAEREVISLALSEMLYRLGGLDPQMKRID</sequence>
<evidence type="ECO:0000313" key="1">
    <source>
        <dbReference type="EMBL" id="TCN22235.1"/>
    </source>
</evidence>
<reference evidence="1 2" key="1">
    <citation type="journal article" date="2015" name="Stand. Genomic Sci.">
        <title>Genomic Encyclopedia of Bacterial and Archaeal Type Strains, Phase III: the genomes of soil and plant-associated and newly described type strains.</title>
        <authorList>
            <person name="Whitman W.B."/>
            <person name="Woyke T."/>
            <person name="Klenk H.P."/>
            <person name="Zhou Y."/>
            <person name="Lilburn T.G."/>
            <person name="Beck B.J."/>
            <person name="De Vos P."/>
            <person name="Vandamme P."/>
            <person name="Eisen J.A."/>
            <person name="Garrity G."/>
            <person name="Hugenholtz P."/>
            <person name="Kyrpides N.C."/>
        </authorList>
    </citation>
    <scope>NUCLEOTIDE SEQUENCE [LARGE SCALE GENOMIC DNA]</scope>
    <source>
        <strain evidence="1 2">CV53</strain>
    </source>
</reference>
<organism evidence="1 2">
    <name type="scientific">Mesobacillus foraminis</name>
    <dbReference type="NCBI Taxonomy" id="279826"/>
    <lineage>
        <taxon>Bacteria</taxon>
        <taxon>Bacillati</taxon>
        <taxon>Bacillota</taxon>
        <taxon>Bacilli</taxon>
        <taxon>Bacillales</taxon>
        <taxon>Bacillaceae</taxon>
        <taxon>Mesobacillus</taxon>
    </lineage>
</organism>
<gene>
    <name evidence="1" type="ORF">EV146_11172</name>
</gene>
<accession>A0A4R2B7G6</accession>
<dbReference type="RefSeq" id="WP_132009941.1">
    <property type="nucleotide sequence ID" value="NZ_JABUHM010000013.1"/>
</dbReference>
<dbReference type="Proteomes" id="UP000295689">
    <property type="component" value="Unassembled WGS sequence"/>
</dbReference>
<proteinExistence type="predicted"/>
<protein>
    <submittedName>
        <fullName evidence="1">Uncharacterized protein</fullName>
    </submittedName>
</protein>
<comment type="caution">
    <text evidence="1">The sequence shown here is derived from an EMBL/GenBank/DDBJ whole genome shotgun (WGS) entry which is preliminary data.</text>
</comment>
<evidence type="ECO:0000313" key="2">
    <source>
        <dbReference type="Proteomes" id="UP000295689"/>
    </source>
</evidence>